<dbReference type="InterPro" id="IPR001888">
    <property type="entry name" value="Transposase_1"/>
</dbReference>
<dbReference type="PANTHER" id="PTHR46060">
    <property type="entry name" value="MARINER MOS1 TRANSPOSASE-LIKE PROTEIN"/>
    <property type="match status" value="1"/>
</dbReference>
<evidence type="ECO:0000313" key="3">
    <source>
        <dbReference type="Proteomes" id="UP001235939"/>
    </source>
</evidence>
<gene>
    <name evidence="2" type="ORF">LAZ67_19001431</name>
</gene>
<dbReference type="Proteomes" id="UP001235939">
    <property type="component" value="Chromosome 19"/>
</dbReference>
<accession>A0ABY6LLG4</accession>
<protein>
    <submittedName>
        <fullName evidence="2">SETMAR</fullName>
    </submittedName>
</protein>
<dbReference type="InterPro" id="IPR009091">
    <property type="entry name" value="RCC1/BLIP-II"/>
</dbReference>
<dbReference type="InterPro" id="IPR000408">
    <property type="entry name" value="Reg_chr_condens"/>
</dbReference>
<dbReference type="InterPro" id="IPR036397">
    <property type="entry name" value="RNaseH_sf"/>
</dbReference>
<reference evidence="2 3" key="1">
    <citation type="submission" date="2022-01" db="EMBL/GenBank/DDBJ databases">
        <title>A chromosomal length assembly of Cordylochernes scorpioides.</title>
        <authorList>
            <person name="Zeh D."/>
            <person name="Zeh J."/>
        </authorList>
    </citation>
    <scope>NUCLEOTIDE SEQUENCE [LARGE SCALE GENOMIC DNA]</scope>
    <source>
        <strain evidence="2">IN4F17</strain>
        <tissue evidence="2">Whole Body</tissue>
    </source>
</reference>
<dbReference type="PANTHER" id="PTHR46060:SF2">
    <property type="entry name" value="HISTONE-LYSINE N-METHYLTRANSFERASE SETMAR"/>
    <property type="match status" value="1"/>
</dbReference>
<dbReference type="PROSITE" id="PS50012">
    <property type="entry name" value="RCC1_3"/>
    <property type="match status" value="1"/>
</dbReference>
<dbReference type="Gene3D" id="3.30.420.10">
    <property type="entry name" value="Ribonuclease H-like superfamily/Ribonuclease H"/>
    <property type="match status" value="1"/>
</dbReference>
<dbReference type="Pfam" id="PF00415">
    <property type="entry name" value="RCC1"/>
    <property type="match status" value="1"/>
</dbReference>
<organism evidence="2 3">
    <name type="scientific">Cordylochernes scorpioides</name>
    <dbReference type="NCBI Taxonomy" id="51811"/>
    <lineage>
        <taxon>Eukaryota</taxon>
        <taxon>Metazoa</taxon>
        <taxon>Ecdysozoa</taxon>
        <taxon>Arthropoda</taxon>
        <taxon>Chelicerata</taxon>
        <taxon>Arachnida</taxon>
        <taxon>Pseudoscorpiones</taxon>
        <taxon>Cheliferoidea</taxon>
        <taxon>Chernetidae</taxon>
        <taxon>Cordylochernes</taxon>
    </lineage>
</organism>
<dbReference type="Pfam" id="PF01359">
    <property type="entry name" value="Transposase_1"/>
    <property type="match status" value="1"/>
</dbReference>
<feature type="repeat" description="RCC1" evidence="1">
    <location>
        <begin position="56"/>
        <end position="102"/>
    </location>
</feature>
<evidence type="ECO:0000313" key="2">
    <source>
        <dbReference type="EMBL" id="UYV80698.1"/>
    </source>
</evidence>
<name>A0ABY6LLG4_9ARAC</name>
<dbReference type="SUPFAM" id="SSF50985">
    <property type="entry name" value="RCC1/BLIP-II"/>
    <property type="match status" value="1"/>
</dbReference>
<evidence type="ECO:0000256" key="1">
    <source>
        <dbReference type="PROSITE-ProRule" id="PRU00235"/>
    </source>
</evidence>
<sequence length="216" mass="24673">MIIMVDTGAIITFGKHNQSPQGSSTFWIRKDSILYLAAGDEHSAFLTGRSMWAASGRLYTFGHNEWGQLGLGDIRPADKPVLVEVLSALLLRNQNEPFLDRNVTCDEKWILYDNRRCSAQWLDHDAAPKHFSKPKTHQKKVMVTVWWSRAGLIHHSVLNPGETITGVMYCEKIDEMHQKLCRICPRLDLQLPESPWWPVAGLTPWWPLVSTILLPF</sequence>
<proteinExistence type="predicted"/>
<keyword evidence="3" id="KW-1185">Reference proteome</keyword>
<dbReference type="EMBL" id="CP092881">
    <property type="protein sequence ID" value="UYV80698.1"/>
    <property type="molecule type" value="Genomic_DNA"/>
</dbReference>
<dbReference type="InterPro" id="IPR052709">
    <property type="entry name" value="Transposase-MT_Hybrid"/>
</dbReference>